<evidence type="ECO:0000256" key="2">
    <source>
        <dbReference type="SAM" id="SignalP"/>
    </source>
</evidence>
<name>A0A8J3AED2_9BACI</name>
<gene>
    <name evidence="4" type="primary">gerM</name>
    <name evidence="4" type="ORF">GCM10007380_02740</name>
</gene>
<dbReference type="InterPro" id="IPR019606">
    <property type="entry name" value="GerMN"/>
</dbReference>
<keyword evidence="5" id="KW-1185">Reference proteome</keyword>
<sequence length="348" mass="38556">MKKRLLVTTATLCGLATLSGCGLIPVKTSNEIDPPKTVTYRSDQPSKEVQAGKVQEQTAKRELYLIDRNGYVVPQTFQLPKSTSLAKQALEYLVKDGPVTDQLPNGFQAVLPPNTEVLGVETQKDGTVIADFSSEFKQYHDEDELKVFQAVTWTLTQFENVKKVKIRVNGKNLTAMPINKAQIGEGLTRQDGINFDKGDIVDVMNSRPVTLYYVSQDEMGETYYVPVTRRISNAEKDSYTAIVNELVKGPSEYSELVSDFGSDTKLVAEPKYQNGKLTLNFNEGIYGNIAKNMINDDVLQPLVLSLTEQKGVTSIEIQVDGKLTALNQQGKPLSQPVSRPKDVNTKEL</sequence>
<feature type="compositionally biased region" description="Basic and acidic residues" evidence="1">
    <location>
        <begin position="339"/>
        <end position="348"/>
    </location>
</feature>
<evidence type="ECO:0000259" key="3">
    <source>
        <dbReference type="SMART" id="SM00909"/>
    </source>
</evidence>
<evidence type="ECO:0000256" key="1">
    <source>
        <dbReference type="SAM" id="MobiDB-lite"/>
    </source>
</evidence>
<evidence type="ECO:0000313" key="5">
    <source>
        <dbReference type="Proteomes" id="UP000626244"/>
    </source>
</evidence>
<dbReference type="SMART" id="SM00909">
    <property type="entry name" value="Germane"/>
    <property type="match status" value="2"/>
</dbReference>
<dbReference type="EMBL" id="BMHB01000001">
    <property type="protein sequence ID" value="GGI10427.1"/>
    <property type="molecule type" value="Genomic_DNA"/>
</dbReference>
<protein>
    <submittedName>
        <fullName evidence="4">Spore germination protein GerM</fullName>
    </submittedName>
</protein>
<dbReference type="PROSITE" id="PS51257">
    <property type="entry name" value="PROKAR_LIPOPROTEIN"/>
    <property type="match status" value="1"/>
</dbReference>
<feature type="domain" description="GerMN" evidence="3">
    <location>
        <begin position="86"/>
        <end position="177"/>
    </location>
</feature>
<organism evidence="4 5">
    <name type="scientific">Gottfriedia solisilvae</name>
    <dbReference type="NCBI Taxonomy" id="1516104"/>
    <lineage>
        <taxon>Bacteria</taxon>
        <taxon>Bacillati</taxon>
        <taxon>Bacillota</taxon>
        <taxon>Bacilli</taxon>
        <taxon>Bacillales</taxon>
        <taxon>Bacillaceae</taxon>
        <taxon>Gottfriedia</taxon>
    </lineage>
</organism>
<proteinExistence type="predicted"/>
<dbReference type="AlphaFoldDB" id="A0A8J3AED2"/>
<dbReference type="Proteomes" id="UP000626244">
    <property type="component" value="Unassembled WGS sequence"/>
</dbReference>
<accession>A0A8J3AED2</accession>
<reference evidence="5" key="1">
    <citation type="journal article" date="2019" name="Int. J. Syst. Evol. Microbiol.">
        <title>The Global Catalogue of Microorganisms (GCM) 10K type strain sequencing project: providing services to taxonomists for standard genome sequencing and annotation.</title>
        <authorList>
            <consortium name="The Broad Institute Genomics Platform"/>
            <consortium name="The Broad Institute Genome Sequencing Center for Infectious Disease"/>
            <person name="Wu L."/>
            <person name="Ma J."/>
        </authorList>
    </citation>
    <scope>NUCLEOTIDE SEQUENCE [LARGE SCALE GENOMIC DNA]</scope>
    <source>
        <strain evidence="5">CGMCC 1.14993</strain>
    </source>
</reference>
<comment type="caution">
    <text evidence="4">The sequence shown here is derived from an EMBL/GenBank/DDBJ whole genome shotgun (WGS) entry which is preliminary data.</text>
</comment>
<keyword evidence="2" id="KW-0732">Signal</keyword>
<feature type="signal peptide" evidence="2">
    <location>
        <begin position="1"/>
        <end position="19"/>
    </location>
</feature>
<feature type="chain" id="PRO_5038461113" evidence="2">
    <location>
        <begin position="20"/>
        <end position="348"/>
    </location>
</feature>
<feature type="region of interest" description="Disordered" evidence="1">
    <location>
        <begin position="328"/>
        <end position="348"/>
    </location>
</feature>
<evidence type="ECO:0000313" key="4">
    <source>
        <dbReference type="EMBL" id="GGI10427.1"/>
    </source>
</evidence>
<feature type="domain" description="GerMN" evidence="3">
    <location>
        <begin position="239"/>
        <end position="328"/>
    </location>
</feature>
<dbReference type="RefSeq" id="WP_174567307.1">
    <property type="nucleotide sequence ID" value="NZ_BMHB01000001.1"/>
</dbReference>
<dbReference type="Pfam" id="PF10646">
    <property type="entry name" value="Germane"/>
    <property type="match status" value="2"/>
</dbReference>
<feature type="compositionally biased region" description="Polar residues" evidence="1">
    <location>
        <begin position="328"/>
        <end position="337"/>
    </location>
</feature>